<dbReference type="PRINTS" id="PR01097">
    <property type="entry name" value="TRNSRECEPTRP"/>
</dbReference>
<keyword evidence="4" id="KW-0677">Repeat</keyword>
<dbReference type="GO" id="GO:0070588">
    <property type="term" value="P:calcium ion transmembrane transport"/>
    <property type="evidence" value="ECO:0000318"/>
    <property type="project" value="GO_Central"/>
</dbReference>
<keyword evidence="2" id="KW-0813">Transport</keyword>
<dbReference type="InterPro" id="IPR002153">
    <property type="entry name" value="TRPC_channel"/>
</dbReference>
<comment type="subcellular location">
    <subcellularLocation>
        <location evidence="1">Membrane</location>
        <topology evidence="1">Multi-pass membrane protein</topology>
    </subcellularLocation>
</comment>
<evidence type="ECO:0000256" key="6">
    <source>
        <dbReference type="ARBA" id="ARBA00023043"/>
    </source>
</evidence>
<keyword evidence="7" id="KW-0406">Ion transport</keyword>
<dbReference type="FunFam" id="1.25.40.20:FF:000764">
    <property type="entry name" value="Uncharacterized protein"/>
    <property type="match status" value="1"/>
</dbReference>
<keyword evidence="8 11" id="KW-0472">Membrane</keyword>
<keyword evidence="3 11" id="KW-0812">Transmembrane</keyword>
<dbReference type="InterPro" id="IPR002110">
    <property type="entry name" value="Ankyrin_rpt"/>
</dbReference>
<dbReference type="InParanoid" id="F6VDU4"/>
<feature type="transmembrane region" description="Helical" evidence="11">
    <location>
        <begin position="378"/>
        <end position="398"/>
    </location>
</feature>
<dbReference type="AlphaFoldDB" id="F6VDU4"/>
<feature type="transmembrane region" description="Helical" evidence="11">
    <location>
        <begin position="422"/>
        <end position="442"/>
    </location>
</feature>
<evidence type="ECO:0000256" key="10">
    <source>
        <dbReference type="ARBA" id="ARBA00036634"/>
    </source>
</evidence>
<dbReference type="PANTHER" id="PTHR10117">
    <property type="entry name" value="TRANSIENT RECEPTOR POTENTIAL CHANNEL"/>
    <property type="match status" value="1"/>
</dbReference>
<dbReference type="GO" id="GO:0070679">
    <property type="term" value="F:inositol 1,4,5 trisphosphate binding"/>
    <property type="evidence" value="ECO:0000318"/>
    <property type="project" value="GO_Central"/>
</dbReference>
<reference evidence="13" key="3">
    <citation type="submission" date="2025-08" db="UniProtKB">
        <authorList>
            <consortium name="Ensembl"/>
        </authorList>
    </citation>
    <scope>IDENTIFICATION</scope>
</reference>
<reference evidence="13" key="4">
    <citation type="submission" date="2025-09" db="UniProtKB">
        <authorList>
            <consortium name="Ensembl"/>
        </authorList>
    </citation>
    <scope>IDENTIFICATION</scope>
</reference>
<evidence type="ECO:0000256" key="8">
    <source>
        <dbReference type="ARBA" id="ARBA00023136"/>
    </source>
</evidence>
<evidence type="ECO:0000313" key="14">
    <source>
        <dbReference type="Proteomes" id="UP000008144"/>
    </source>
</evidence>
<evidence type="ECO:0000256" key="9">
    <source>
        <dbReference type="ARBA" id="ARBA00023303"/>
    </source>
</evidence>
<dbReference type="SMART" id="SM00248">
    <property type="entry name" value="ANK"/>
    <property type="match status" value="2"/>
</dbReference>
<dbReference type="PANTHER" id="PTHR10117:SF54">
    <property type="entry name" value="TRANSIENT RECEPTOR POTENTIAL-GAMMA PROTEIN"/>
    <property type="match status" value="1"/>
</dbReference>
<evidence type="ECO:0000256" key="2">
    <source>
        <dbReference type="ARBA" id="ARBA00022448"/>
    </source>
</evidence>
<feature type="transmembrane region" description="Helical" evidence="11">
    <location>
        <begin position="463"/>
        <end position="487"/>
    </location>
</feature>
<dbReference type="InterPro" id="IPR036770">
    <property type="entry name" value="Ankyrin_rpt-contain_sf"/>
</dbReference>
<reference evidence="14" key="1">
    <citation type="journal article" date="2002" name="Science">
        <title>The draft genome of Ciona intestinalis: insights into chordate and vertebrate origins.</title>
        <authorList>
            <person name="Dehal P."/>
            <person name="Satou Y."/>
            <person name="Campbell R.K."/>
            <person name="Chapman J."/>
            <person name="Degnan B."/>
            <person name="De Tomaso A."/>
            <person name="Davidson B."/>
            <person name="Di Gregorio A."/>
            <person name="Gelpke M."/>
            <person name="Goodstein D.M."/>
            <person name="Harafuji N."/>
            <person name="Hastings K.E."/>
            <person name="Ho I."/>
            <person name="Hotta K."/>
            <person name="Huang W."/>
            <person name="Kawashima T."/>
            <person name="Lemaire P."/>
            <person name="Martinez D."/>
            <person name="Meinertzhagen I.A."/>
            <person name="Necula S."/>
            <person name="Nonaka M."/>
            <person name="Putnam N."/>
            <person name="Rash S."/>
            <person name="Saiga H."/>
            <person name="Satake M."/>
            <person name="Terry A."/>
            <person name="Yamada L."/>
            <person name="Wang H.G."/>
            <person name="Awazu S."/>
            <person name="Azumi K."/>
            <person name="Boore J."/>
            <person name="Branno M."/>
            <person name="Chin-Bow S."/>
            <person name="DeSantis R."/>
            <person name="Doyle S."/>
            <person name="Francino P."/>
            <person name="Keys D.N."/>
            <person name="Haga S."/>
            <person name="Hayashi H."/>
            <person name="Hino K."/>
            <person name="Imai K.S."/>
            <person name="Inaba K."/>
            <person name="Kano S."/>
            <person name="Kobayashi K."/>
            <person name="Kobayashi M."/>
            <person name="Lee B.I."/>
            <person name="Makabe K.W."/>
            <person name="Manohar C."/>
            <person name="Matassi G."/>
            <person name="Medina M."/>
            <person name="Mochizuki Y."/>
            <person name="Mount S."/>
            <person name="Morishita T."/>
            <person name="Miura S."/>
            <person name="Nakayama A."/>
            <person name="Nishizaka S."/>
            <person name="Nomoto H."/>
            <person name="Ohta F."/>
            <person name="Oishi K."/>
            <person name="Rigoutsos I."/>
            <person name="Sano M."/>
            <person name="Sasaki A."/>
            <person name="Sasakura Y."/>
            <person name="Shoguchi E."/>
            <person name="Shin-i T."/>
            <person name="Spagnuolo A."/>
            <person name="Stainier D."/>
            <person name="Suzuki M.M."/>
            <person name="Tassy O."/>
            <person name="Takatori N."/>
            <person name="Tokuoka M."/>
            <person name="Yagi K."/>
            <person name="Yoshizaki F."/>
            <person name="Wada S."/>
            <person name="Zhang C."/>
            <person name="Hyatt P.D."/>
            <person name="Larimer F."/>
            <person name="Detter C."/>
            <person name="Doggett N."/>
            <person name="Glavina T."/>
            <person name="Hawkins T."/>
            <person name="Richardson P."/>
            <person name="Lucas S."/>
            <person name="Kohara Y."/>
            <person name="Levine M."/>
            <person name="Satoh N."/>
            <person name="Rokhsar D.S."/>
        </authorList>
    </citation>
    <scope>NUCLEOTIDE SEQUENCE [LARGE SCALE GENOMIC DNA]</scope>
</reference>
<dbReference type="OMA" id="QSPDKKC"/>
<evidence type="ECO:0000256" key="7">
    <source>
        <dbReference type="ARBA" id="ARBA00023065"/>
    </source>
</evidence>
<name>F6VDU4_CIOIN</name>
<dbReference type="Pfam" id="PF00520">
    <property type="entry name" value="Ion_trans"/>
    <property type="match status" value="1"/>
</dbReference>
<keyword evidence="5 11" id="KW-1133">Transmembrane helix</keyword>
<proteinExistence type="predicted"/>
<keyword evidence="6" id="KW-0040">ANK repeat</keyword>
<sequence length="616" mass="70645">NCVNQHEKSALLLAIENNDIDMCELLLEHKVAGIDSLFHAIELNFLAGVETILKHNASIDARIVGESSYFLAGITPMILAAYNNNYEILKLLNKFGHELKITLPPPLSFSGSTTAHCSTEMKLESANERQMICKAKASPAYITLMYEDAIHLEIYDMVKHLRKNACIEHEFSDFYNELETQVETFMCNILDQVRSSEELACLFKYDFVPMSSDKESFKQHDKIYTLTKQYLKYNAQNTIFLVSLIQILALAYMKYRYTPFLRSGHIILRSLLQVFIGLLFPLWSLVYVIAPASKIGSFITLPAVSFECHIMSDVMFIFILIGNIISKSVSTHYLGAPPTALEWLTLLWIIGKWVQEAQECFNRGWNSYFGDWWNYNDLWHLLLFSVAIVFRCVDYTMYHGDEIHANSTHVLRTEWSAYEPRIISEGLLSWAYVFIFLRLLSLTRSNRNLGPLQVSLARMIVDVVQFLCIFGLVMFAFALGLSELYWFYGTNESKVMLCGNGTSASECVQHSSPFSSIGCSLQDLFWALFGHIDIAVLSLSGKHQFTEIVGRSLVATYHVVAIIVMLNMLIAMMSKSYERTSENEEIEWKFHRTAMWIRFIRREVIRPPPMNVFPNP</sequence>
<dbReference type="Gene3D" id="1.25.40.20">
    <property type="entry name" value="Ankyrin repeat-containing domain"/>
    <property type="match status" value="1"/>
</dbReference>
<feature type="transmembrane region" description="Helical" evidence="11">
    <location>
        <begin position="267"/>
        <end position="289"/>
    </location>
</feature>
<feature type="transmembrane region" description="Helical" evidence="11">
    <location>
        <begin position="553"/>
        <end position="573"/>
    </location>
</feature>
<evidence type="ECO:0000256" key="3">
    <source>
        <dbReference type="ARBA" id="ARBA00022692"/>
    </source>
</evidence>
<dbReference type="GO" id="GO:0034703">
    <property type="term" value="C:cation channel complex"/>
    <property type="evidence" value="ECO:0000318"/>
    <property type="project" value="GO_Central"/>
</dbReference>
<feature type="transmembrane region" description="Helical" evidence="11">
    <location>
        <begin position="238"/>
        <end position="255"/>
    </location>
</feature>
<keyword evidence="14" id="KW-1185">Reference proteome</keyword>
<feature type="domain" description="Transient receptor ion channel" evidence="12">
    <location>
        <begin position="115"/>
        <end position="172"/>
    </location>
</feature>
<accession>F6VDU4</accession>
<organism evidence="13 14">
    <name type="scientific">Ciona intestinalis</name>
    <name type="common">Transparent sea squirt</name>
    <name type="synonym">Ascidia intestinalis</name>
    <dbReference type="NCBI Taxonomy" id="7719"/>
    <lineage>
        <taxon>Eukaryota</taxon>
        <taxon>Metazoa</taxon>
        <taxon>Chordata</taxon>
        <taxon>Tunicata</taxon>
        <taxon>Ascidiacea</taxon>
        <taxon>Phlebobranchia</taxon>
        <taxon>Cionidae</taxon>
        <taxon>Ciona</taxon>
    </lineage>
</organism>
<dbReference type="SMART" id="SM01420">
    <property type="entry name" value="TRP_2"/>
    <property type="match status" value="1"/>
</dbReference>
<keyword evidence="9" id="KW-0407">Ion channel</keyword>
<reference evidence="13" key="2">
    <citation type="journal article" date="2008" name="Genome Biol.">
        <title>Improved genome assembly and evidence-based global gene model set for the chordate Ciona intestinalis: new insight into intron and operon populations.</title>
        <authorList>
            <person name="Satou Y."/>
            <person name="Mineta K."/>
            <person name="Ogasawara M."/>
            <person name="Sasakura Y."/>
            <person name="Shoguchi E."/>
            <person name="Ueno K."/>
            <person name="Yamada L."/>
            <person name="Matsumoto J."/>
            <person name="Wasserscheid J."/>
            <person name="Dewar K."/>
            <person name="Wiley G.B."/>
            <person name="Macmil S.L."/>
            <person name="Roe B.A."/>
            <person name="Zeller R.W."/>
            <person name="Hastings K.E."/>
            <person name="Lemaire P."/>
            <person name="Lindquist E."/>
            <person name="Endo T."/>
            <person name="Hotta K."/>
            <person name="Inaba K."/>
        </authorList>
    </citation>
    <scope>NUCLEOTIDE SEQUENCE [LARGE SCALE GENOMIC DNA]</scope>
    <source>
        <strain evidence="13">wild type</strain>
    </source>
</reference>
<protein>
    <recommendedName>
        <fullName evidence="12">Transient receptor ion channel domain-containing protein</fullName>
    </recommendedName>
</protein>
<evidence type="ECO:0000256" key="4">
    <source>
        <dbReference type="ARBA" id="ARBA00022737"/>
    </source>
</evidence>
<dbReference type="GO" id="GO:0005886">
    <property type="term" value="C:plasma membrane"/>
    <property type="evidence" value="ECO:0000318"/>
    <property type="project" value="GO_Central"/>
</dbReference>
<evidence type="ECO:0000256" key="11">
    <source>
        <dbReference type="SAM" id="Phobius"/>
    </source>
</evidence>
<evidence type="ECO:0000259" key="12">
    <source>
        <dbReference type="SMART" id="SM01420"/>
    </source>
</evidence>
<dbReference type="GO" id="GO:0015279">
    <property type="term" value="F:store-operated calcium channel activity"/>
    <property type="evidence" value="ECO:0000318"/>
    <property type="project" value="GO_Central"/>
</dbReference>
<evidence type="ECO:0000256" key="5">
    <source>
        <dbReference type="ARBA" id="ARBA00022989"/>
    </source>
</evidence>
<dbReference type="GO" id="GO:0051480">
    <property type="term" value="P:regulation of cytosolic calcium ion concentration"/>
    <property type="evidence" value="ECO:0000318"/>
    <property type="project" value="GO_Central"/>
</dbReference>
<dbReference type="SUPFAM" id="SSF48403">
    <property type="entry name" value="Ankyrin repeat"/>
    <property type="match status" value="1"/>
</dbReference>
<dbReference type="GeneTree" id="ENSGT01060000248594"/>
<evidence type="ECO:0000256" key="1">
    <source>
        <dbReference type="ARBA" id="ARBA00004141"/>
    </source>
</evidence>
<comment type="catalytic activity">
    <reaction evidence="10">
        <text>Ca(2+)(in) = Ca(2+)(out)</text>
        <dbReference type="Rhea" id="RHEA:29671"/>
        <dbReference type="ChEBI" id="CHEBI:29108"/>
    </reaction>
</comment>
<dbReference type="Proteomes" id="UP000008144">
    <property type="component" value="Chromosome 2"/>
</dbReference>
<dbReference type="InterPro" id="IPR005821">
    <property type="entry name" value="Ion_trans_dom"/>
</dbReference>
<evidence type="ECO:0000313" key="13">
    <source>
        <dbReference type="Ensembl" id="ENSCINP00000013935.3"/>
    </source>
</evidence>
<dbReference type="Ensembl" id="ENSCINT00000013935.3">
    <property type="protein sequence ID" value="ENSCINP00000013935.3"/>
    <property type="gene ID" value="ENSCING00000006792.3"/>
</dbReference>
<dbReference type="EMBL" id="EAAA01001584">
    <property type="status" value="NOT_ANNOTATED_CDS"/>
    <property type="molecule type" value="Genomic_DNA"/>
</dbReference>
<dbReference type="InterPro" id="IPR013555">
    <property type="entry name" value="TRP_dom"/>
</dbReference>